<dbReference type="RefSeq" id="WP_007920228.1">
    <property type="nucleotide sequence ID" value="NZ_ADVG01000004.1"/>
</dbReference>
<dbReference type="OrthoDB" id="2863577at2"/>
<comment type="caution">
    <text evidence="1">The sequence shown here is derived from an EMBL/GenBank/DDBJ whole genome shotgun (WGS) entry which is preliminary data.</text>
</comment>
<dbReference type="eggNOG" id="ENOG503363W">
    <property type="taxonomic scope" value="Bacteria"/>
</dbReference>
<proteinExistence type="predicted"/>
<dbReference type="Proteomes" id="UP000004508">
    <property type="component" value="Unassembled WGS sequence"/>
</dbReference>
<sequence length="236" mass="27217">MISLEKFLSEKREVTIHTLASYIKQYIQEQCPLLLQEHQEELLRTLDQAGERAYGVFARMLFLPIQEQLKQAGFVCDPNYPGDFSTSSIEYWGPPEERDRCYWTVVRTVQGTTLGTIITRVFHDHTQFRIPLPPATFTLEETETDAIVEALSHASVRLQQAELLQRKWAPGQERSEWEYSIEIGLADYIDSRSAEITGTLLDRALSLWGQNGWELVTIVPRQERLIAFFKRPAKGN</sequence>
<dbReference type="Pfam" id="PF19486">
    <property type="entry name" value="DUF6022"/>
    <property type="match status" value="1"/>
</dbReference>
<reference evidence="1 2" key="1">
    <citation type="journal article" date="2011" name="Stand. Genomic Sci.">
        <title>Non-contiguous finished genome sequence and contextual data of the filamentous soil bacterium Ktedonobacter racemifer type strain (SOSP1-21).</title>
        <authorList>
            <person name="Chang Y.J."/>
            <person name="Land M."/>
            <person name="Hauser L."/>
            <person name="Chertkov O."/>
            <person name="Del Rio T.G."/>
            <person name="Nolan M."/>
            <person name="Copeland A."/>
            <person name="Tice H."/>
            <person name="Cheng J.F."/>
            <person name="Lucas S."/>
            <person name="Han C."/>
            <person name="Goodwin L."/>
            <person name="Pitluck S."/>
            <person name="Ivanova N."/>
            <person name="Ovchinikova G."/>
            <person name="Pati A."/>
            <person name="Chen A."/>
            <person name="Palaniappan K."/>
            <person name="Mavromatis K."/>
            <person name="Liolios K."/>
            <person name="Brettin T."/>
            <person name="Fiebig A."/>
            <person name="Rohde M."/>
            <person name="Abt B."/>
            <person name="Goker M."/>
            <person name="Detter J.C."/>
            <person name="Woyke T."/>
            <person name="Bristow J."/>
            <person name="Eisen J.A."/>
            <person name="Markowitz V."/>
            <person name="Hugenholtz P."/>
            <person name="Kyrpides N.C."/>
            <person name="Klenk H.P."/>
            <person name="Lapidus A."/>
        </authorList>
    </citation>
    <scope>NUCLEOTIDE SEQUENCE [LARGE SCALE GENOMIC DNA]</scope>
    <source>
        <strain evidence="2">DSM 44963</strain>
    </source>
</reference>
<dbReference type="InterPro" id="IPR046064">
    <property type="entry name" value="DUF6022"/>
</dbReference>
<organism evidence="1 2">
    <name type="scientific">Ktedonobacter racemifer DSM 44963</name>
    <dbReference type="NCBI Taxonomy" id="485913"/>
    <lineage>
        <taxon>Bacteria</taxon>
        <taxon>Bacillati</taxon>
        <taxon>Chloroflexota</taxon>
        <taxon>Ktedonobacteria</taxon>
        <taxon>Ktedonobacterales</taxon>
        <taxon>Ktedonobacteraceae</taxon>
        <taxon>Ktedonobacter</taxon>
    </lineage>
</organism>
<dbReference type="InParanoid" id="D6U0B9"/>
<protein>
    <submittedName>
        <fullName evidence="1">Uncharacterized protein</fullName>
    </submittedName>
</protein>
<evidence type="ECO:0000313" key="2">
    <source>
        <dbReference type="Proteomes" id="UP000004508"/>
    </source>
</evidence>
<gene>
    <name evidence="1" type="ORF">Krac_3051</name>
</gene>
<keyword evidence="2" id="KW-1185">Reference proteome</keyword>
<evidence type="ECO:0000313" key="1">
    <source>
        <dbReference type="EMBL" id="EFH82259.1"/>
    </source>
</evidence>
<dbReference type="EMBL" id="ADVG01000004">
    <property type="protein sequence ID" value="EFH82259.1"/>
    <property type="molecule type" value="Genomic_DNA"/>
</dbReference>
<accession>D6U0B9</accession>
<dbReference type="AlphaFoldDB" id="D6U0B9"/>
<name>D6U0B9_KTERA</name>